<feature type="coiled-coil region" evidence="4">
    <location>
        <begin position="438"/>
        <end position="465"/>
    </location>
</feature>
<feature type="transmembrane region" description="Helical" evidence="5">
    <location>
        <begin position="42"/>
        <end position="60"/>
    </location>
</feature>
<feature type="transmembrane region" description="Helical" evidence="5">
    <location>
        <begin position="66"/>
        <end position="96"/>
    </location>
</feature>
<evidence type="ECO:0000256" key="2">
    <source>
        <dbReference type="ARBA" id="ARBA00029447"/>
    </source>
</evidence>
<dbReference type="InterPro" id="IPR004089">
    <property type="entry name" value="MCPsignal_dom"/>
</dbReference>
<dbReference type="Proteomes" id="UP000016860">
    <property type="component" value="Unassembled WGS sequence"/>
</dbReference>
<comment type="similarity">
    <text evidence="2">Belongs to the methyl-accepting chemotaxis (MCP) protein family.</text>
</comment>
<accession>U4QYX9</accession>
<dbReference type="GO" id="GO:0006935">
    <property type="term" value="P:chemotaxis"/>
    <property type="evidence" value="ECO:0007669"/>
    <property type="project" value="InterPro"/>
</dbReference>
<evidence type="ECO:0000256" key="4">
    <source>
        <dbReference type="SAM" id="Coils"/>
    </source>
</evidence>
<dbReference type="PROSITE" id="PS50111">
    <property type="entry name" value="CHEMOTAXIS_TRANSDUC_2"/>
    <property type="match status" value="1"/>
</dbReference>
<dbReference type="AlphaFoldDB" id="U4QYX9"/>
<feature type="transmembrane region" description="Helical" evidence="5">
    <location>
        <begin position="108"/>
        <end position="127"/>
    </location>
</feature>
<dbReference type="GO" id="GO:0016020">
    <property type="term" value="C:membrane"/>
    <property type="evidence" value="ECO:0007669"/>
    <property type="project" value="InterPro"/>
</dbReference>
<dbReference type="PATRIC" id="fig|1330534.3.peg.3012"/>
<gene>
    <name evidence="7" type="ORF">L323_15195</name>
</gene>
<evidence type="ECO:0000256" key="3">
    <source>
        <dbReference type="PROSITE-ProRule" id="PRU00284"/>
    </source>
</evidence>
<dbReference type="GO" id="GO:0004888">
    <property type="term" value="F:transmembrane signaling receptor activity"/>
    <property type="evidence" value="ECO:0007669"/>
    <property type="project" value="InterPro"/>
</dbReference>
<proteinExistence type="inferred from homology"/>
<protein>
    <recommendedName>
        <fullName evidence="6">Methyl-accepting transducer domain-containing protein</fullName>
    </recommendedName>
</protein>
<keyword evidence="5" id="KW-1133">Transmembrane helix</keyword>
<keyword evidence="4" id="KW-0175">Coiled coil</keyword>
<dbReference type="EMBL" id="ATAY01000076">
    <property type="protein sequence ID" value="EPR10044.1"/>
    <property type="molecule type" value="Genomic_DNA"/>
</dbReference>
<evidence type="ECO:0000313" key="7">
    <source>
        <dbReference type="EMBL" id="EPR10044.1"/>
    </source>
</evidence>
<dbReference type="Gene3D" id="1.10.287.950">
    <property type="entry name" value="Methyl-accepting chemotaxis protein"/>
    <property type="match status" value="1"/>
</dbReference>
<dbReference type="PRINTS" id="PR00260">
    <property type="entry name" value="CHEMTRNSDUCR"/>
</dbReference>
<comment type="caution">
    <text evidence="7">The sequence shown here is derived from an EMBL/GenBank/DDBJ whole genome shotgun (WGS) entry which is preliminary data.</text>
</comment>
<keyword evidence="5" id="KW-0812">Transmembrane</keyword>
<dbReference type="SMART" id="SM00283">
    <property type="entry name" value="MA"/>
    <property type="match status" value="1"/>
</dbReference>
<feature type="domain" description="Methyl-accepting transducer" evidence="6">
    <location>
        <begin position="202"/>
        <end position="452"/>
    </location>
</feature>
<evidence type="ECO:0000256" key="5">
    <source>
        <dbReference type="SAM" id="Phobius"/>
    </source>
</evidence>
<dbReference type="GO" id="GO:0007165">
    <property type="term" value="P:signal transduction"/>
    <property type="evidence" value="ECO:0007669"/>
    <property type="project" value="UniProtKB-KW"/>
</dbReference>
<sequence>MQQNLLLNHVRKVNKILNWVFFALGFVMLIAGIATRTIASSSIPLAITIVSAFLALFLRYKKKDVAASYVIVVSALAQVLPLLPMMGSNAFIMAMLPITVTALYLNKWIFIFVGSIINAIVIILQIVMPGSSIVTYIFPDVFQLLITLVLFLLVKNGEKLIRDASEKAEQANKFLDELQNTMNVVKTSTSGLNVDISKATENLEVVHEISSSITSATKEITTGIVGQSSSVTQISQMIKEADNKISELTEFSNQLENVSANASHVVTEGSEKINTMDMQMEIINQAVTKSFETVQELNENMDEINNFLSGITQIAEQTNLLALNAAIEAARAGESGKGFAVVAEEVRKLAEQSANTVRQIYQIINQIKEKTKNAIDEVSRGQIATQDGEKVVKVVNQNFEMVQVAFKDIDRYISDEISRIGNIADLFSSINVEVESIASISEEQAASTEELLSTLEEQNSNIENMYGLIQGIKTSSENLQGIVK</sequence>
<feature type="transmembrane region" description="Helical" evidence="5">
    <location>
        <begin position="16"/>
        <end position="35"/>
    </location>
</feature>
<name>U4QYX9_9FIRM</name>
<evidence type="ECO:0000256" key="1">
    <source>
        <dbReference type="ARBA" id="ARBA00023224"/>
    </source>
</evidence>
<organism evidence="7 8">
    <name type="scientific">Ruminiclostridium papyrosolvens C7</name>
    <dbReference type="NCBI Taxonomy" id="1330534"/>
    <lineage>
        <taxon>Bacteria</taxon>
        <taxon>Bacillati</taxon>
        <taxon>Bacillota</taxon>
        <taxon>Clostridia</taxon>
        <taxon>Eubacteriales</taxon>
        <taxon>Oscillospiraceae</taxon>
        <taxon>Ruminiclostridium</taxon>
    </lineage>
</organism>
<dbReference type="OrthoDB" id="2542987at2"/>
<keyword evidence="5" id="KW-0472">Membrane</keyword>
<dbReference type="PANTHER" id="PTHR32089">
    <property type="entry name" value="METHYL-ACCEPTING CHEMOTAXIS PROTEIN MCPB"/>
    <property type="match status" value="1"/>
</dbReference>
<dbReference type="PANTHER" id="PTHR32089:SF112">
    <property type="entry name" value="LYSOZYME-LIKE PROTEIN-RELATED"/>
    <property type="match status" value="1"/>
</dbReference>
<dbReference type="Pfam" id="PF00015">
    <property type="entry name" value="MCPsignal"/>
    <property type="match status" value="1"/>
</dbReference>
<reference evidence="7 8" key="1">
    <citation type="journal article" date="2013" name="Genome Announc.">
        <title>Draft Genome Sequence of the Cellulolytic Bacterium Clostridium papyrosolvens C7 (ATCC 700395).</title>
        <authorList>
            <person name="Zepeda V."/>
            <person name="Dassa B."/>
            <person name="Borovok I."/>
            <person name="Lamed R."/>
            <person name="Bayer E.A."/>
            <person name="Cate J.H."/>
        </authorList>
    </citation>
    <scope>NUCLEOTIDE SEQUENCE [LARGE SCALE GENOMIC DNA]</scope>
    <source>
        <strain evidence="7 8">C7</strain>
    </source>
</reference>
<dbReference type="RefSeq" id="WP_020816475.1">
    <property type="nucleotide sequence ID" value="NZ_ATAY01000076.1"/>
</dbReference>
<evidence type="ECO:0000259" key="6">
    <source>
        <dbReference type="PROSITE" id="PS50111"/>
    </source>
</evidence>
<dbReference type="SUPFAM" id="SSF58104">
    <property type="entry name" value="Methyl-accepting chemotaxis protein (MCP) signaling domain"/>
    <property type="match status" value="1"/>
</dbReference>
<dbReference type="STRING" id="1330534.L323_15195"/>
<evidence type="ECO:0000313" key="8">
    <source>
        <dbReference type="Proteomes" id="UP000016860"/>
    </source>
</evidence>
<keyword evidence="1 3" id="KW-0807">Transducer</keyword>
<feature type="transmembrane region" description="Helical" evidence="5">
    <location>
        <begin position="133"/>
        <end position="154"/>
    </location>
</feature>
<dbReference type="InterPro" id="IPR004090">
    <property type="entry name" value="Chemotax_Me-accpt_rcpt"/>
</dbReference>